<protein>
    <submittedName>
        <fullName evidence="1">Uncharacterized protein</fullName>
    </submittedName>
</protein>
<accession>A0ABV5GGS7</accession>
<reference evidence="1 2" key="1">
    <citation type="submission" date="2024-09" db="EMBL/GenBank/DDBJ databases">
        <authorList>
            <person name="Sun Q."/>
            <person name="Mori K."/>
        </authorList>
    </citation>
    <scope>NUCLEOTIDE SEQUENCE [LARGE SCALE GENOMIC DNA]</scope>
    <source>
        <strain evidence="1 2">CECT 8460</strain>
    </source>
</reference>
<evidence type="ECO:0000313" key="2">
    <source>
        <dbReference type="Proteomes" id="UP001589576"/>
    </source>
</evidence>
<proteinExistence type="predicted"/>
<comment type="caution">
    <text evidence="1">The sequence shown here is derived from an EMBL/GenBank/DDBJ whole genome shotgun (WGS) entry which is preliminary data.</text>
</comment>
<dbReference type="Proteomes" id="UP001589576">
    <property type="component" value="Unassembled WGS sequence"/>
</dbReference>
<gene>
    <name evidence="1" type="ORF">ACFFUU_12050</name>
</gene>
<keyword evidence="2" id="KW-1185">Reference proteome</keyword>
<name>A0ABV5GGS7_9FLAO</name>
<sequence length="172" mass="20831">MNEINPNRITFYKFLNEDISKESLENWIYENKELEKSFQIDHYNDLLEFNYKSRETKNYIKSVVKKNFDWQEFEKWRTIELFEKIKNGKIELVLASRKLRELYLDQEEEIGKPFVSIGLAIGYESVLDNCPIESEYHLWNSDSLRKQLEPIELYRDNFLIDVDKELTELLNT</sequence>
<dbReference type="RefSeq" id="WP_290285311.1">
    <property type="nucleotide sequence ID" value="NZ_JAUFQN010000019.1"/>
</dbReference>
<organism evidence="1 2">
    <name type="scientific">Flavobacterium paronense</name>
    <dbReference type="NCBI Taxonomy" id="1392775"/>
    <lineage>
        <taxon>Bacteria</taxon>
        <taxon>Pseudomonadati</taxon>
        <taxon>Bacteroidota</taxon>
        <taxon>Flavobacteriia</taxon>
        <taxon>Flavobacteriales</taxon>
        <taxon>Flavobacteriaceae</taxon>
        <taxon>Flavobacterium</taxon>
    </lineage>
</organism>
<evidence type="ECO:0000313" key="1">
    <source>
        <dbReference type="EMBL" id="MFB9090339.1"/>
    </source>
</evidence>
<dbReference type="EMBL" id="JBHMFB010000029">
    <property type="protein sequence ID" value="MFB9090339.1"/>
    <property type="molecule type" value="Genomic_DNA"/>
</dbReference>